<dbReference type="GO" id="GO:0008677">
    <property type="term" value="F:2-dehydropantoate 2-reductase activity"/>
    <property type="evidence" value="ECO:0007669"/>
    <property type="project" value="UniProtKB-EC"/>
</dbReference>
<feature type="domain" description="Ketopantoate reductase N-terminal" evidence="5">
    <location>
        <begin position="7"/>
        <end position="149"/>
    </location>
</feature>
<dbReference type="Gene3D" id="3.40.50.720">
    <property type="entry name" value="NAD(P)-binding Rossmann-like Domain"/>
    <property type="match status" value="1"/>
</dbReference>
<comment type="function">
    <text evidence="4">Catalyzes the NADPH-dependent reduction of ketopantoate into pantoic acid.</text>
</comment>
<comment type="similarity">
    <text evidence="1 4">Belongs to the ketopantoate reductase family.</text>
</comment>
<feature type="domain" description="Ketopantoate reductase C-terminal" evidence="6">
    <location>
        <begin position="176"/>
        <end position="300"/>
    </location>
</feature>
<evidence type="ECO:0000256" key="4">
    <source>
        <dbReference type="RuleBase" id="RU362068"/>
    </source>
</evidence>
<comment type="catalytic activity">
    <reaction evidence="4">
        <text>(R)-pantoate + NADP(+) = 2-dehydropantoate + NADPH + H(+)</text>
        <dbReference type="Rhea" id="RHEA:16233"/>
        <dbReference type="ChEBI" id="CHEBI:11561"/>
        <dbReference type="ChEBI" id="CHEBI:15378"/>
        <dbReference type="ChEBI" id="CHEBI:15980"/>
        <dbReference type="ChEBI" id="CHEBI:57783"/>
        <dbReference type="ChEBI" id="CHEBI:58349"/>
        <dbReference type="EC" id="1.1.1.169"/>
    </reaction>
</comment>
<sequence length="304" mass="33970">MEIKRTAVFGMGALGLLFGSQIARAEGEDAVTFLMNRERAKRHQQDRYSVNGIEKHFQIEAAEDAVPYDLVIVAVKYKDLKDVVEEMKSAVGPDTVIISVMNGISSEDILAQTYPRRNIIDCVAIGMDAMREGTALRYTKPGRLQIGVTEGDQKPAFQALVSFLERTGIPYEICPDIRRSMWNKFMLNVGINQACTVYETDYAHATAPGPILDEMIGAMTEVIRIAEAEGIHLTQEDLNRCVELEKTLKPDGYPSMRQDAVAKRPTEVDMFAGTVIQLGEKHGIPTPVNRRYLDAVRRMEESWG</sequence>
<keyword evidence="4" id="KW-0566">Pantothenate biosynthesis</keyword>
<dbReference type="Pfam" id="PF02558">
    <property type="entry name" value="ApbA"/>
    <property type="match status" value="1"/>
</dbReference>
<dbReference type="RefSeq" id="WP_154526849.1">
    <property type="nucleotide sequence ID" value="NZ_VULZ01000014.1"/>
</dbReference>
<proteinExistence type="inferred from homology"/>
<evidence type="ECO:0000256" key="3">
    <source>
        <dbReference type="ARBA" id="ARBA00023002"/>
    </source>
</evidence>
<name>A0A6L5X5Q2_9FIRM</name>
<dbReference type="InterPro" id="IPR013332">
    <property type="entry name" value="KPR_N"/>
</dbReference>
<dbReference type="PANTHER" id="PTHR21708">
    <property type="entry name" value="PROBABLE 2-DEHYDROPANTOATE 2-REDUCTASE"/>
    <property type="match status" value="1"/>
</dbReference>
<evidence type="ECO:0000259" key="6">
    <source>
        <dbReference type="Pfam" id="PF08546"/>
    </source>
</evidence>
<protein>
    <recommendedName>
        <fullName evidence="4">2-dehydropantoate 2-reductase</fullName>
        <ecNumber evidence="4">1.1.1.169</ecNumber>
    </recommendedName>
    <alternativeName>
        <fullName evidence="4">Ketopantoate reductase</fullName>
    </alternativeName>
</protein>
<keyword evidence="8" id="KW-1185">Reference proteome</keyword>
<dbReference type="AlphaFoldDB" id="A0A6L5X5Q2"/>
<dbReference type="Proteomes" id="UP000481852">
    <property type="component" value="Unassembled WGS sequence"/>
</dbReference>
<dbReference type="SUPFAM" id="SSF51735">
    <property type="entry name" value="NAD(P)-binding Rossmann-fold domains"/>
    <property type="match status" value="1"/>
</dbReference>
<dbReference type="Gene3D" id="1.10.1040.10">
    <property type="entry name" value="N-(1-d-carboxylethyl)-l-norvaline Dehydrogenase, domain 2"/>
    <property type="match status" value="1"/>
</dbReference>
<dbReference type="InterPro" id="IPR003710">
    <property type="entry name" value="ApbA"/>
</dbReference>
<dbReference type="InterPro" id="IPR013752">
    <property type="entry name" value="KPA_reductase"/>
</dbReference>
<dbReference type="Pfam" id="PF08546">
    <property type="entry name" value="ApbA_C"/>
    <property type="match status" value="1"/>
</dbReference>
<evidence type="ECO:0000313" key="8">
    <source>
        <dbReference type="Proteomes" id="UP000481852"/>
    </source>
</evidence>
<gene>
    <name evidence="7" type="ORF">FYJ35_11875</name>
</gene>
<dbReference type="NCBIfam" id="TIGR00745">
    <property type="entry name" value="apbA_panE"/>
    <property type="match status" value="1"/>
</dbReference>
<evidence type="ECO:0000256" key="1">
    <source>
        <dbReference type="ARBA" id="ARBA00007870"/>
    </source>
</evidence>
<dbReference type="InterPro" id="IPR013328">
    <property type="entry name" value="6PGD_dom2"/>
</dbReference>
<keyword evidence="2 4" id="KW-0521">NADP</keyword>
<dbReference type="EMBL" id="VULZ01000014">
    <property type="protein sequence ID" value="MSS15719.1"/>
    <property type="molecule type" value="Genomic_DNA"/>
</dbReference>
<dbReference type="InterPro" id="IPR008927">
    <property type="entry name" value="6-PGluconate_DH-like_C_sf"/>
</dbReference>
<dbReference type="InterPro" id="IPR036291">
    <property type="entry name" value="NAD(P)-bd_dom_sf"/>
</dbReference>
<evidence type="ECO:0000256" key="2">
    <source>
        <dbReference type="ARBA" id="ARBA00022857"/>
    </source>
</evidence>
<comment type="caution">
    <text evidence="7">The sequence shown here is derived from an EMBL/GenBank/DDBJ whole genome shotgun (WGS) entry which is preliminary data.</text>
</comment>
<dbReference type="InterPro" id="IPR051402">
    <property type="entry name" value="KPR-Related"/>
</dbReference>
<keyword evidence="3 4" id="KW-0560">Oxidoreductase</keyword>
<evidence type="ECO:0000259" key="5">
    <source>
        <dbReference type="Pfam" id="PF02558"/>
    </source>
</evidence>
<accession>A0A6L5X5Q2</accession>
<reference evidence="7 8" key="1">
    <citation type="submission" date="2019-08" db="EMBL/GenBank/DDBJ databases">
        <title>In-depth cultivation of the pig gut microbiome towards novel bacterial diversity and tailored functional studies.</title>
        <authorList>
            <person name="Wylensek D."/>
            <person name="Hitch T.C.A."/>
            <person name="Clavel T."/>
        </authorList>
    </citation>
    <scope>NUCLEOTIDE SEQUENCE [LARGE SCALE GENOMIC DNA]</scope>
    <source>
        <strain evidence="7 8">Oil+RF-744-WCA-WT-11</strain>
    </source>
</reference>
<evidence type="ECO:0000313" key="7">
    <source>
        <dbReference type="EMBL" id="MSS15719.1"/>
    </source>
</evidence>
<dbReference type="PANTHER" id="PTHR21708:SF26">
    <property type="entry name" value="2-DEHYDROPANTOATE 2-REDUCTASE"/>
    <property type="match status" value="1"/>
</dbReference>
<dbReference type="UniPathway" id="UPA00028">
    <property type="reaction ID" value="UER00004"/>
</dbReference>
<dbReference type="SUPFAM" id="SSF48179">
    <property type="entry name" value="6-phosphogluconate dehydrogenase C-terminal domain-like"/>
    <property type="match status" value="1"/>
</dbReference>
<organism evidence="7 8">
    <name type="scientific">Porcincola intestinalis</name>
    <dbReference type="NCBI Taxonomy" id="2606632"/>
    <lineage>
        <taxon>Bacteria</taxon>
        <taxon>Bacillati</taxon>
        <taxon>Bacillota</taxon>
        <taxon>Clostridia</taxon>
        <taxon>Lachnospirales</taxon>
        <taxon>Lachnospiraceae</taxon>
        <taxon>Porcincola</taxon>
    </lineage>
</organism>
<dbReference type="GO" id="GO:0005737">
    <property type="term" value="C:cytoplasm"/>
    <property type="evidence" value="ECO:0007669"/>
    <property type="project" value="TreeGrafter"/>
</dbReference>
<comment type="pathway">
    <text evidence="4">Cofactor biosynthesis; (R)-pantothenate biosynthesis; (R)-pantoate from 3-methyl-2-oxobutanoate: step 2/2.</text>
</comment>
<dbReference type="GO" id="GO:0015940">
    <property type="term" value="P:pantothenate biosynthetic process"/>
    <property type="evidence" value="ECO:0007669"/>
    <property type="project" value="UniProtKB-UniPathway"/>
</dbReference>
<dbReference type="EC" id="1.1.1.169" evidence="4"/>